<evidence type="ECO:0000313" key="2">
    <source>
        <dbReference type="EnsemblMetazoa" id="AQUA006389-PA"/>
    </source>
</evidence>
<feature type="compositionally biased region" description="Basic residues" evidence="1">
    <location>
        <begin position="1192"/>
        <end position="1208"/>
    </location>
</feature>
<feature type="region of interest" description="Disordered" evidence="1">
    <location>
        <begin position="1477"/>
        <end position="1544"/>
    </location>
</feature>
<sequence length="1793" mass="193434">MCTCMCGKCSAPSRRSFCSCTRRKLSERSITVSGQSRSAMDYIGRTMNICLILFMISITGSHCQYFSNRDIILTPHQLKTHPGKVLYYRPREQVPSDEKPNATGGNGNAVPWEEVLKETVFLALNDNKTSLQQQSSGSTENAPLLANRQQKAIYNAPYIGAVDLTVPRFGDIVELAHGRLEQDPVADDSYFFVQQQDGKPEEPQRNVTALWKVERIRHRDDQRGHRYELKFTVAQPSKQATTTASESTATPLEGEQEQGGAAASNRTYIIRDEDYPRYFGQLINSPNAIPMHRKNDQMFDRTFFDMVQSQGPPHPQPHHQFGSFAPATRFYRPAVVQQAQQTMTVGQYLLQSLLSGGEAPKYHHHHHHFVPGKMAASPAYYGGLAAATSNRIKFPDSFTGSSHSVPKFYQHIHFQRPSIAPLAPTALPGSYLFHHPKDSHAPAPSNIHHDYTKLVDLRGATTPTGHDSVEAKPTTTVKANAVQQQKPSSPSPNLIQQSFQAQKTSPKPQQFPTQQQQQQFHQQVATISTATGPQQQQQQQTGPGQAPNGPTAQQFPPQQHLIYRPQVSPQQQQQQPILIHPHAHPQLGGPPGFFPPSHVIQSIPFYNPQGQMVVNHIPVMSNHHMFQMSPPQPIAIPVHVQLIPPVPPQNHLYAAQQQQQQQAPQQQAPLHPHQPQDGLQAIPVRIMQPIPNPVHLYSPVNPFLPPLQAQQQQSFHHHHHNPHHPIVTVTPKTTSSSSSSPTSTNYQHHQHHPHPAPHGHHAGNHTQVASTAGQPSPTSQNHPHSHPHPHPHHSSHSFNAIPTVFKFTSSNAIPHPQKTTTLGGGPTSSSSPTVTAQHHRYNTPNVQLSGPSISPTPAHRHRYSTASGGATSAGGTRSSPSSSSSSSSSSASSPSPTSATRSSSRYTSAVGQVSGPTVSSTVANHRYAPLPTVPASPAGLREKFTAAAFQPSASESKQTTRKLESPTSKVNNNNNNNNQAGVTDTVGSPSNAVSPKYESFGVENAVTPTPPAESLLSAATPTASSLSQIHHSPTASPASRTTLAGGPGAFSYSNFVDASGAVSVTAKLTSEQTSSSPHHRTSSSSSSSASTASLASSSSASSAGSPSPTTPISITTQATYVPPPKSYIQQLGPTIGVKYPPAFKSMPSVTILPPQIETPIASTLKTYQYLNHHDTYDFIPSRVVELAHVKKMNGQKHGKRTKTQKGQKKPNGPMAGPAGAGMGPNGNHHHHVTVTSSKPLRFYPGDGPEYATHRPEAQLSVQLPPPEKDYTMTYYGTPKHNQKVQRPKNFVTPLHSYQSSSTTPIPPPSAVTVPSSSAPSVVSSVSSPAPASASTTSAPPQQVTAQGGRNVTVSTFRSATASSTAHYYKNRNEKSDDLTTMGITTMRPRMMLKTIYRQFPGSFVSTSTSTSTEKPVQKWVPKRPRTSSKSTSGEFSTSTLPSSSLPLSGEQAVASSERAIDVVTKTPVVPVVRSNLDQQMQRVRTSRGRSRYTYRRIPSGNPPPIPTGQQQQQQHLTGSSMRTSRMRNSNFSTSTTTIKPIPSVTSSVFDSNRIDGRSFEQQERKAEEMVMTTATAKNASNEKIKRDTSEATDDNKEETDRTTVAVAEQLVAQQAEHKQDALEVTEPEKEFVMVKANISPPIATNQSNMVLFEASDAVSFDASSGPAAVESSGRSIGSAFDDLTMSIINHAKAIVNQTEKPADPAQEELSATEPTVAPAVASGKSIESNEIAHKDEYEPETTVEVTTAAAGSTSSPVTESTVSETIGTTFEDGVEGATADDGASQTTVAVDVA</sequence>
<feature type="compositionally biased region" description="Low complexity" evidence="1">
    <location>
        <begin position="240"/>
        <end position="250"/>
    </location>
</feature>
<feature type="compositionally biased region" description="Polar residues" evidence="1">
    <location>
        <begin position="842"/>
        <end position="855"/>
    </location>
</feature>
<feature type="region of interest" description="Disordered" evidence="1">
    <location>
        <begin position="458"/>
        <end position="556"/>
    </location>
</feature>
<evidence type="ECO:0000256" key="1">
    <source>
        <dbReference type="SAM" id="MobiDB-lite"/>
    </source>
</evidence>
<feature type="region of interest" description="Disordered" evidence="1">
    <location>
        <begin position="1699"/>
        <end position="1793"/>
    </location>
</feature>
<feature type="compositionally biased region" description="Low complexity" evidence="1">
    <location>
        <begin position="1740"/>
        <end position="1765"/>
    </location>
</feature>
<feature type="compositionally biased region" description="Low complexity" evidence="1">
    <location>
        <begin position="1014"/>
        <end position="1027"/>
    </location>
</feature>
<reference evidence="2" key="1">
    <citation type="submission" date="2020-05" db="UniProtKB">
        <authorList>
            <consortium name="EnsemblMetazoa"/>
        </authorList>
    </citation>
    <scope>IDENTIFICATION</scope>
    <source>
        <strain evidence="2">SANGQUA</strain>
    </source>
</reference>
<feature type="compositionally biased region" description="Low complexity" evidence="1">
    <location>
        <begin position="502"/>
        <end position="554"/>
    </location>
</feature>
<evidence type="ECO:0000313" key="3">
    <source>
        <dbReference type="Proteomes" id="UP000076407"/>
    </source>
</evidence>
<proteinExistence type="predicted"/>
<protein>
    <submittedName>
        <fullName evidence="2">Uncharacterized protein</fullName>
    </submittedName>
</protein>
<feature type="compositionally biased region" description="Polar residues" evidence="1">
    <location>
        <begin position="1341"/>
        <end position="1351"/>
    </location>
</feature>
<feature type="compositionally biased region" description="Low complexity" evidence="1">
    <location>
        <begin position="1427"/>
        <end position="1448"/>
    </location>
</feature>
<feature type="compositionally biased region" description="Basic residues" evidence="1">
    <location>
        <begin position="748"/>
        <end position="763"/>
    </location>
</feature>
<accession>A0A182X9A0</accession>
<dbReference type="EnsemblMetazoa" id="AQUA006389-RA">
    <property type="protein sequence ID" value="AQUA006389-PA"/>
    <property type="gene ID" value="AQUA006389"/>
</dbReference>
<feature type="compositionally biased region" description="Polar residues" evidence="1">
    <location>
        <begin position="764"/>
        <end position="774"/>
    </location>
</feature>
<feature type="compositionally biased region" description="Polar residues" evidence="1">
    <location>
        <begin position="473"/>
        <end position="501"/>
    </location>
</feature>
<keyword evidence="3" id="KW-1185">Reference proteome</keyword>
<feature type="compositionally biased region" description="Low complexity" evidence="1">
    <location>
        <begin position="1082"/>
        <end position="1117"/>
    </location>
</feature>
<feature type="region of interest" description="Disordered" evidence="1">
    <location>
        <begin position="1069"/>
        <end position="1117"/>
    </location>
</feature>
<feature type="compositionally biased region" description="Low complexity" evidence="1">
    <location>
        <begin position="654"/>
        <end position="676"/>
    </location>
</feature>
<feature type="region of interest" description="Disordered" evidence="1">
    <location>
        <begin position="810"/>
        <end position="917"/>
    </location>
</feature>
<feature type="compositionally biased region" description="Polar residues" evidence="1">
    <location>
        <begin position="979"/>
        <end position="993"/>
    </location>
</feature>
<dbReference type="STRING" id="34691.A0A182X9A0"/>
<dbReference type="Proteomes" id="UP000076407">
    <property type="component" value="Unassembled WGS sequence"/>
</dbReference>
<name>A0A182X9A0_ANOQN</name>
<feature type="region of interest" description="Disordered" evidence="1">
    <location>
        <begin position="709"/>
        <end position="798"/>
    </location>
</feature>
<organism evidence="2 3">
    <name type="scientific">Anopheles quadriannulatus</name>
    <name type="common">Mosquito</name>
    <dbReference type="NCBI Taxonomy" id="34691"/>
    <lineage>
        <taxon>Eukaryota</taxon>
        <taxon>Metazoa</taxon>
        <taxon>Ecdysozoa</taxon>
        <taxon>Arthropoda</taxon>
        <taxon>Hexapoda</taxon>
        <taxon>Insecta</taxon>
        <taxon>Pterygota</taxon>
        <taxon>Neoptera</taxon>
        <taxon>Endopterygota</taxon>
        <taxon>Diptera</taxon>
        <taxon>Nematocera</taxon>
        <taxon>Culicoidea</taxon>
        <taxon>Culicidae</taxon>
        <taxon>Anophelinae</taxon>
        <taxon>Anopheles</taxon>
    </lineage>
</organism>
<feature type="compositionally biased region" description="Low complexity" evidence="1">
    <location>
        <begin position="1509"/>
        <end position="1544"/>
    </location>
</feature>
<feature type="compositionally biased region" description="Polar residues" evidence="1">
    <location>
        <begin position="1028"/>
        <end position="1042"/>
    </location>
</feature>
<feature type="compositionally biased region" description="Low complexity" evidence="1">
    <location>
        <begin position="724"/>
        <end position="744"/>
    </location>
</feature>
<dbReference type="VEuPathDB" id="VectorBase:AQUA006389"/>
<feature type="region of interest" description="Disordered" evidence="1">
    <location>
        <begin position="652"/>
        <end position="677"/>
    </location>
</feature>
<feature type="region of interest" description="Disordered" evidence="1">
    <location>
        <begin position="233"/>
        <end position="263"/>
    </location>
</feature>
<feature type="region of interest" description="Disordered" evidence="1">
    <location>
        <begin position="1577"/>
        <end position="1600"/>
    </location>
</feature>
<feature type="region of interest" description="Disordered" evidence="1">
    <location>
        <begin position="1294"/>
        <end position="1351"/>
    </location>
</feature>
<feature type="region of interest" description="Disordered" evidence="1">
    <location>
        <begin position="1192"/>
        <end position="1266"/>
    </location>
</feature>
<feature type="compositionally biased region" description="Low complexity" evidence="1">
    <location>
        <begin position="1310"/>
        <end position="1340"/>
    </location>
</feature>
<feature type="compositionally biased region" description="Basic residues" evidence="1">
    <location>
        <begin position="1484"/>
        <end position="1494"/>
    </location>
</feature>
<feature type="region of interest" description="Disordered" evidence="1">
    <location>
        <begin position="947"/>
        <end position="1042"/>
    </location>
</feature>
<feature type="region of interest" description="Disordered" evidence="1">
    <location>
        <begin position="1403"/>
        <end position="1450"/>
    </location>
</feature>
<feature type="compositionally biased region" description="Basic and acidic residues" evidence="1">
    <location>
        <begin position="1580"/>
        <end position="1589"/>
    </location>
</feature>
<feature type="compositionally biased region" description="Polar residues" evidence="1">
    <location>
        <begin position="1783"/>
        <end position="1793"/>
    </location>
</feature>
<feature type="compositionally biased region" description="Low complexity" evidence="1">
    <location>
        <begin position="864"/>
        <end position="909"/>
    </location>
</feature>
<feature type="compositionally biased region" description="Basic residues" evidence="1">
    <location>
        <begin position="783"/>
        <end position="795"/>
    </location>
</feature>